<reference evidence="1" key="1">
    <citation type="journal article" date="2020" name="Nature">
        <title>Giant virus diversity and host interactions through global metagenomics.</title>
        <authorList>
            <person name="Schulz F."/>
            <person name="Roux S."/>
            <person name="Paez-Espino D."/>
            <person name="Jungbluth S."/>
            <person name="Walsh D.A."/>
            <person name="Denef V.J."/>
            <person name="McMahon K.D."/>
            <person name="Konstantinidis K.T."/>
            <person name="Eloe-Fadrosh E.A."/>
            <person name="Kyrpides N.C."/>
            <person name="Woyke T."/>
        </authorList>
    </citation>
    <scope>NUCLEOTIDE SEQUENCE</scope>
    <source>
        <strain evidence="1">GVMAG-M-3300023174-60</strain>
    </source>
</reference>
<dbReference type="SUPFAM" id="SSF53335">
    <property type="entry name" value="S-adenosyl-L-methionine-dependent methyltransferases"/>
    <property type="match status" value="1"/>
</dbReference>
<evidence type="ECO:0008006" key="2">
    <source>
        <dbReference type="Google" id="ProtNLM"/>
    </source>
</evidence>
<organism evidence="1">
    <name type="scientific">viral metagenome</name>
    <dbReference type="NCBI Taxonomy" id="1070528"/>
    <lineage>
        <taxon>unclassified sequences</taxon>
        <taxon>metagenomes</taxon>
        <taxon>organismal metagenomes</taxon>
    </lineage>
</organism>
<protein>
    <recommendedName>
        <fullName evidence="2">Methyltransferase FkbM domain-containing protein</fullName>
    </recommendedName>
</protein>
<dbReference type="Gene3D" id="3.40.50.150">
    <property type="entry name" value="Vaccinia Virus protein VP39"/>
    <property type="match status" value="1"/>
</dbReference>
<dbReference type="EMBL" id="MN739677">
    <property type="protein sequence ID" value="QHT20040.1"/>
    <property type="molecule type" value="Genomic_DNA"/>
</dbReference>
<name>A0A6C0DUJ4_9ZZZZ</name>
<accession>A0A6C0DUJ4</accession>
<sequence length="325" mass="37876">MKVLYGYDNTHYLDITADIFKKCLKDDGIHIPAGDENRCDIIGYDPYPNILKHIMIFDHKGNSYIYTHTKEFIIHIDSISQHLIDDRNPKIWWEQVGKHIKDPVLRLNELQKHFNLPICEWGGFEAEYPEQLMIMRYVNENHKVLEIGGQVGRASHIIQTIVNNPKHHVIMECDPKTAQKLRINLDFNTYTDAIIETAGLSHVKLYMTGGGVDPPRHFEKDIPPDAVEIPTITYSELCKKYNIDFNVLVADCEGSLYYIFKEDPNMLDNIHTVIMENDYYDVNHKQVVDTILTSKGFNIIYKEKGVPCASWSPCYEYFYEVWKKE</sequence>
<dbReference type="AlphaFoldDB" id="A0A6C0DUJ4"/>
<proteinExistence type="predicted"/>
<evidence type="ECO:0000313" key="1">
    <source>
        <dbReference type="EMBL" id="QHT20040.1"/>
    </source>
</evidence>
<dbReference type="InterPro" id="IPR029063">
    <property type="entry name" value="SAM-dependent_MTases_sf"/>
</dbReference>